<evidence type="ECO:0000313" key="3">
    <source>
        <dbReference type="Proteomes" id="UP000830542"/>
    </source>
</evidence>
<accession>A0AAV3SIP3</accession>
<dbReference type="InterPro" id="IPR014729">
    <property type="entry name" value="Rossmann-like_a/b/a_fold"/>
</dbReference>
<evidence type="ECO:0000313" key="1">
    <source>
        <dbReference type="EMBL" id="GAA0470285.1"/>
    </source>
</evidence>
<evidence type="ECO:0000313" key="2">
    <source>
        <dbReference type="EMBL" id="UOO96020.1"/>
    </source>
</evidence>
<organism evidence="1 4">
    <name type="scientific">Halococcus dombrowskii</name>
    <dbReference type="NCBI Taxonomy" id="179637"/>
    <lineage>
        <taxon>Archaea</taxon>
        <taxon>Methanobacteriati</taxon>
        <taxon>Methanobacteriota</taxon>
        <taxon>Stenosarchaea group</taxon>
        <taxon>Halobacteria</taxon>
        <taxon>Halobacteriales</taxon>
        <taxon>Halococcaceae</taxon>
        <taxon>Halococcus</taxon>
    </lineage>
</organism>
<dbReference type="Proteomes" id="UP001500962">
    <property type="component" value="Unassembled WGS sequence"/>
</dbReference>
<dbReference type="SUPFAM" id="SSF52402">
    <property type="entry name" value="Adenine nucleotide alpha hydrolases-like"/>
    <property type="match status" value="1"/>
</dbReference>
<sequence>MTLVVVPVRYPLSEHSRRTLKTAIDVADEHDAALSVLHIDLYHSSKRVTQSALKNAVEEAFGPLSNTRYAVRPGFLVEETILDEIALEDADIVVIGRKQTSRWRRMVDRLIDEPDVADFLREQLDCRVVTASAD</sequence>
<dbReference type="CDD" id="cd00293">
    <property type="entry name" value="USP-like"/>
    <property type="match status" value="1"/>
</dbReference>
<dbReference type="RefSeq" id="WP_004051197.1">
    <property type="nucleotide sequence ID" value="NZ_BAAADN010000046.1"/>
</dbReference>
<dbReference type="KEGG" id="hdo:MUK72_04750"/>
<evidence type="ECO:0000313" key="4">
    <source>
        <dbReference type="Proteomes" id="UP001500962"/>
    </source>
</evidence>
<dbReference type="Proteomes" id="UP000830542">
    <property type="component" value="Chromosome"/>
</dbReference>
<reference evidence="1" key="3">
    <citation type="submission" date="2023-12" db="EMBL/GenBank/DDBJ databases">
        <authorList>
            <person name="Sun Q."/>
            <person name="Inoue M."/>
        </authorList>
    </citation>
    <scope>NUCLEOTIDE SEQUENCE</scope>
    <source>
        <strain evidence="1">JCM 12289</strain>
    </source>
</reference>
<keyword evidence="3" id="KW-1185">Reference proteome</keyword>
<name>A0AAV3SIP3_HALDO</name>
<dbReference type="GeneID" id="73968601"/>
<dbReference type="AlphaFoldDB" id="A0AAV3SIP3"/>
<gene>
    <name evidence="1" type="ORF">GCM10008985_29050</name>
    <name evidence="2" type="ORF">MUK72_04750</name>
</gene>
<reference evidence="1" key="1">
    <citation type="journal article" date="2014" name="Int. J. Syst. Evol. Microbiol.">
        <title>Complete genome sequence of Corynebacterium casei LMG S-19264T (=DSM 44701T), isolated from a smear-ripened cheese.</title>
        <authorList>
            <consortium name="US DOE Joint Genome Institute (JGI-PGF)"/>
            <person name="Walter F."/>
            <person name="Albersmeier A."/>
            <person name="Kalinowski J."/>
            <person name="Ruckert C."/>
        </authorList>
    </citation>
    <scope>NUCLEOTIDE SEQUENCE</scope>
    <source>
        <strain evidence="1">JCM 12289</strain>
    </source>
</reference>
<dbReference type="Gene3D" id="3.40.50.620">
    <property type="entry name" value="HUPs"/>
    <property type="match status" value="1"/>
</dbReference>
<dbReference type="EMBL" id="BAAADN010000046">
    <property type="protein sequence ID" value="GAA0470285.1"/>
    <property type="molecule type" value="Genomic_DNA"/>
</dbReference>
<proteinExistence type="predicted"/>
<dbReference type="EMBL" id="CP095005">
    <property type="protein sequence ID" value="UOO96020.1"/>
    <property type="molecule type" value="Genomic_DNA"/>
</dbReference>
<reference evidence="2" key="2">
    <citation type="submission" date="2022-04" db="EMBL/GenBank/DDBJ databases">
        <title>Sequencing and genomic assembly of Halococcus dombrowskii.</title>
        <authorList>
            <person name="Lim S.W."/>
            <person name="MacLea K.S."/>
        </authorList>
    </citation>
    <scope>NUCLEOTIDE SEQUENCE</scope>
    <source>
        <strain evidence="2">H4</strain>
    </source>
</reference>
<protein>
    <submittedName>
        <fullName evidence="2">Universal stress protein</fullName>
    </submittedName>
</protein>